<feature type="region of interest" description="Disordered" evidence="1">
    <location>
        <begin position="129"/>
        <end position="155"/>
    </location>
</feature>
<gene>
    <name evidence="2" type="ORF">MGG_06826</name>
</gene>
<dbReference type="eggNOG" id="ENOG502T0VH">
    <property type="taxonomic scope" value="Eukaryota"/>
</dbReference>
<reference key="2">
    <citation type="submission" date="2011-05" db="EMBL/GenBank/DDBJ databases">
        <title>The Genome Sequence of Magnaporthe oryzae 70-15.</title>
        <authorList>
            <consortium name="The Broad Institute Genome Sequencing Platform"/>
            <person name="Ma L.-J."/>
            <person name="Dead R."/>
            <person name="Young S.K."/>
            <person name="Zeng Q."/>
            <person name="Gargeya S."/>
            <person name="Fitzgerald M."/>
            <person name="Haas B."/>
            <person name="Abouelleil A."/>
            <person name="Alvarado L."/>
            <person name="Arachchi H.M."/>
            <person name="Berlin A."/>
            <person name="Brown A."/>
            <person name="Chapman S.B."/>
            <person name="Chen Z."/>
            <person name="Dunbar C."/>
            <person name="Freedman E."/>
            <person name="Gearin G."/>
            <person name="Gellesch M."/>
            <person name="Goldberg J."/>
            <person name="Griggs A."/>
            <person name="Gujja S."/>
            <person name="Heiman D."/>
            <person name="Howarth C."/>
            <person name="Larson L."/>
            <person name="Lui A."/>
            <person name="MacDonald P.J.P."/>
            <person name="Mehta T."/>
            <person name="Montmayeur A."/>
            <person name="Murphy C."/>
            <person name="Neiman D."/>
            <person name="Pearson M."/>
            <person name="Priest M."/>
            <person name="Roberts A."/>
            <person name="Saif S."/>
            <person name="Shea T."/>
            <person name="Shenoy N."/>
            <person name="Sisk P."/>
            <person name="Stolte C."/>
            <person name="Sykes S."/>
            <person name="Yandava C."/>
            <person name="Wortman J."/>
            <person name="Nusbaum C."/>
            <person name="Birren B."/>
        </authorList>
    </citation>
    <scope>NUCLEOTIDE SEQUENCE</scope>
    <source>
        <strain>70-15</strain>
    </source>
</reference>
<evidence type="ECO:0000256" key="1">
    <source>
        <dbReference type="SAM" id="MobiDB-lite"/>
    </source>
</evidence>
<reference evidence="2 3" key="1">
    <citation type="journal article" date="2005" name="Nature">
        <title>The genome sequence of the rice blast fungus Magnaporthe grisea.</title>
        <authorList>
            <person name="Dean R.A."/>
            <person name="Talbot N.J."/>
            <person name="Ebbole D.J."/>
            <person name="Farman M.L."/>
            <person name="Mitchell T.K."/>
            <person name="Orbach M.J."/>
            <person name="Thon M."/>
            <person name="Kulkarni R."/>
            <person name="Xu J.R."/>
            <person name="Pan H."/>
            <person name="Read N.D."/>
            <person name="Lee Y.H."/>
            <person name="Carbone I."/>
            <person name="Brown D."/>
            <person name="Oh Y.Y."/>
            <person name="Donofrio N."/>
            <person name="Jeong J.S."/>
            <person name="Soanes D.M."/>
            <person name="Djonovic S."/>
            <person name="Kolomiets E."/>
            <person name="Rehmeyer C."/>
            <person name="Li W."/>
            <person name="Harding M."/>
            <person name="Kim S."/>
            <person name="Lebrun M.H."/>
            <person name="Bohnert H."/>
            <person name="Coughlan S."/>
            <person name="Butler J."/>
            <person name="Calvo S."/>
            <person name="Ma L.J."/>
            <person name="Nicol R."/>
            <person name="Purcell S."/>
            <person name="Nusbaum C."/>
            <person name="Galagan J.E."/>
            <person name="Birren B.W."/>
        </authorList>
    </citation>
    <scope>NUCLEOTIDE SEQUENCE [LARGE SCALE GENOMIC DNA]</scope>
    <source>
        <strain evidence="3">70-15 / ATCC MYA-4617 / FGSC 8958</strain>
    </source>
</reference>
<dbReference type="HOGENOM" id="CLU_1261588_0_0_1"/>
<evidence type="ECO:0000313" key="3">
    <source>
        <dbReference type="Proteomes" id="UP000009058"/>
    </source>
</evidence>
<dbReference type="OrthoDB" id="5413827at2759"/>
<sequence length="249" mass="28525">MESISNKPHRETDIIEAISVPNQIKYLEPLEMQNKSRRKRVRQSIDQLPPEGSRELQFFQDNTVTSPLLRLPAELRLRIYELLLDVGQISIDYRAWSPNTNARPGFYCRTLASDADPWALPPVHHTVRGTSWGPARRGHGASGSRVTDKDAKTGATSGGVTLLSGVCRQLYHETAILPFQLNTWSFHNPRLMNRYLKERRMTLKQRRAVKVLFLREKPSKAVQNLFGGLQVVAWRNEGQGRLVRRTFDK</sequence>
<dbReference type="VEuPathDB" id="FungiDB:MGG_06826"/>
<accession>G4MM45</accession>
<protein>
    <submittedName>
        <fullName evidence="2">Uncharacterized protein</fullName>
    </submittedName>
</protein>
<dbReference type="PANTHER" id="PTHR38790:SF4">
    <property type="entry name" value="2EXR DOMAIN-CONTAINING PROTEIN"/>
    <property type="match status" value="1"/>
</dbReference>
<dbReference type="EMBL" id="CM001231">
    <property type="protein sequence ID" value="EHA56930.1"/>
    <property type="molecule type" value="Genomic_DNA"/>
</dbReference>
<dbReference type="AlphaFoldDB" id="G4MM45"/>
<keyword evidence="3" id="KW-1185">Reference proteome</keyword>
<dbReference type="GeneID" id="2684999"/>
<dbReference type="RefSeq" id="XP_003709542.1">
    <property type="nucleotide sequence ID" value="XM_003709494.1"/>
</dbReference>
<dbReference type="KEGG" id="mgr:MGG_06826"/>
<dbReference type="PANTHER" id="PTHR38790">
    <property type="entry name" value="2EXR DOMAIN-CONTAINING PROTEIN-RELATED"/>
    <property type="match status" value="1"/>
</dbReference>
<dbReference type="OMA" id="YHETAIL"/>
<dbReference type="InParanoid" id="G4MM45"/>
<proteinExistence type="predicted"/>
<dbReference type="Proteomes" id="UP000009058">
    <property type="component" value="Chromosome 1"/>
</dbReference>
<evidence type="ECO:0000313" key="2">
    <source>
        <dbReference type="EMBL" id="EHA56930.1"/>
    </source>
</evidence>
<name>G4MM45_PYRO7</name>
<organism evidence="2 3">
    <name type="scientific">Pyricularia oryzae (strain 70-15 / ATCC MYA-4617 / FGSC 8958)</name>
    <name type="common">Rice blast fungus</name>
    <name type="synonym">Magnaporthe oryzae</name>
    <dbReference type="NCBI Taxonomy" id="242507"/>
    <lineage>
        <taxon>Eukaryota</taxon>
        <taxon>Fungi</taxon>
        <taxon>Dikarya</taxon>
        <taxon>Ascomycota</taxon>
        <taxon>Pezizomycotina</taxon>
        <taxon>Sordariomycetes</taxon>
        <taxon>Sordariomycetidae</taxon>
        <taxon>Magnaporthales</taxon>
        <taxon>Pyriculariaceae</taxon>
        <taxon>Pyricularia</taxon>
    </lineage>
</organism>